<gene>
    <name evidence="1" type="ORF">PILCRDRAFT_814324</name>
</gene>
<reference evidence="2" key="2">
    <citation type="submission" date="2015-01" db="EMBL/GenBank/DDBJ databases">
        <title>Evolutionary Origins and Diversification of the Mycorrhizal Mutualists.</title>
        <authorList>
            <consortium name="DOE Joint Genome Institute"/>
            <consortium name="Mycorrhizal Genomics Consortium"/>
            <person name="Kohler A."/>
            <person name="Kuo A."/>
            <person name="Nagy L.G."/>
            <person name="Floudas D."/>
            <person name="Copeland A."/>
            <person name="Barry K.W."/>
            <person name="Cichocki N."/>
            <person name="Veneault-Fourrey C."/>
            <person name="LaButti K."/>
            <person name="Lindquist E.A."/>
            <person name="Lipzen A."/>
            <person name="Lundell T."/>
            <person name="Morin E."/>
            <person name="Murat C."/>
            <person name="Riley R."/>
            <person name="Ohm R."/>
            <person name="Sun H."/>
            <person name="Tunlid A."/>
            <person name="Henrissat B."/>
            <person name="Grigoriev I.V."/>
            <person name="Hibbett D.S."/>
            <person name="Martin F."/>
        </authorList>
    </citation>
    <scope>NUCLEOTIDE SEQUENCE [LARGE SCALE GENOMIC DNA]</scope>
    <source>
        <strain evidence="2">F 1598</strain>
    </source>
</reference>
<reference evidence="1 2" key="1">
    <citation type="submission" date="2014-04" db="EMBL/GenBank/DDBJ databases">
        <authorList>
            <consortium name="DOE Joint Genome Institute"/>
            <person name="Kuo A."/>
            <person name="Tarkka M."/>
            <person name="Buscot F."/>
            <person name="Kohler A."/>
            <person name="Nagy L.G."/>
            <person name="Floudas D."/>
            <person name="Copeland A."/>
            <person name="Barry K.W."/>
            <person name="Cichocki N."/>
            <person name="Veneault-Fourrey C."/>
            <person name="LaButti K."/>
            <person name="Lindquist E.A."/>
            <person name="Lipzen A."/>
            <person name="Lundell T."/>
            <person name="Morin E."/>
            <person name="Murat C."/>
            <person name="Sun H."/>
            <person name="Tunlid A."/>
            <person name="Henrissat B."/>
            <person name="Grigoriev I.V."/>
            <person name="Hibbett D.S."/>
            <person name="Martin F."/>
            <person name="Nordberg H.P."/>
            <person name="Cantor M.N."/>
            <person name="Hua S.X."/>
        </authorList>
    </citation>
    <scope>NUCLEOTIDE SEQUENCE [LARGE SCALE GENOMIC DNA]</scope>
    <source>
        <strain evidence="1 2">F 1598</strain>
    </source>
</reference>
<dbReference type="AlphaFoldDB" id="A0A0C3BPK4"/>
<proteinExistence type="predicted"/>
<dbReference type="Proteomes" id="UP000054166">
    <property type="component" value="Unassembled WGS sequence"/>
</dbReference>
<evidence type="ECO:0000313" key="1">
    <source>
        <dbReference type="EMBL" id="KIM88433.1"/>
    </source>
</evidence>
<organism evidence="1 2">
    <name type="scientific">Piloderma croceum (strain F 1598)</name>
    <dbReference type="NCBI Taxonomy" id="765440"/>
    <lineage>
        <taxon>Eukaryota</taxon>
        <taxon>Fungi</taxon>
        <taxon>Dikarya</taxon>
        <taxon>Basidiomycota</taxon>
        <taxon>Agaricomycotina</taxon>
        <taxon>Agaricomycetes</taxon>
        <taxon>Agaricomycetidae</taxon>
        <taxon>Atheliales</taxon>
        <taxon>Atheliaceae</taxon>
        <taxon>Piloderma</taxon>
    </lineage>
</organism>
<dbReference type="EMBL" id="KN832977">
    <property type="protein sequence ID" value="KIM88433.1"/>
    <property type="molecule type" value="Genomic_DNA"/>
</dbReference>
<evidence type="ECO:0000313" key="2">
    <source>
        <dbReference type="Proteomes" id="UP000054166"/>
    </source>
</evidence>
<dbReference type="HOGENOM" id="CLU_2441641_0_0_1"/>
<sequence>MPSLPLILTSNVAGAICLAHFVEELPLAELIALECGRSRGTTKAFSALAFPIPYERDRFPYTGQRVSLPHCPRSVHHRHQPEFPYHVNLT</sequence>
<accession>A0A0C3BPK4</accession>
<protein>
    <submittedName>
        <fullName evidence="1">Uncharacterized protein</fullName>
    </submittedName>
</protein>
<name>A0A0C3BPK4_PILCF</name>
<dbReference type="InParanoid" id="A0A0C3BPK4"/>
<keyword evidence="2" id="KW-1185">Reference proteome</keyword>